<feature type="compositionally biased region" description="Basic and acidic residues" evidence="2">
    <location>
        <begin position="244"/>
        <end position="267"/>
    </location>
</feature>
<feature type="compositionally biased region" description="Basic residues" evidence="2">
    <location>
        <begin position="268"/>
        <end position="285"/>
    </location>
</feature>
<evidence type="ECO:0000313" key="5">
    <source>
        <dbReference type="Proteomes" id="UP001595075"/>
    </source>
</evidence>
<protein>
    <recommendedName>
        <fullName evidence="3">Chromo domain-containing protein</fullName>
    </recommendedName>
</protein>
<dbReference type="EMBL" id="JAZHXI010000012">
    <property type="protein sequence ID" value="KAL2065927.1"/>
    <property type="molecule type" value="Genomic_DNA"/>
</dbReference>
<name>A0ABR4C8S9_9HELO</name>
<comment type="subunit">
    <text evidence="1">Component of the NuA4 histone acetyltransferase complex.</text>
</comment>
<dbReference type="Gene3D" id="2.40.50.40">
    <property type="match status" value="1"/>
</dbReference>
<evidence type="ECO:0000313" key="4">
    <source>
        <dbReference type="EMBL" id="KAL2065927.1"/>
    </source>
</evidence>
<feature type="compositionally biased region" description="Basic and acidic residues" evidence="2">
    <location>
        <begin position="286"/>
        <end position="301"/>
    </location>
</feature>
<reference evidence="4 5" key="1">
    <citation type="journal article" date="2024" name="Commun. Biol.">
        <title>Comparative genomic analysis of thermophilic fungi reveals convergent evolutionary adaptations and gene losses.</title>
        <authorList>
            <person name="Steindorff A.S."/>
            <person name="Aguilar-Pontes M.V."/>
            <person name="Robinson A.J."/>
            <person name="Andreopoulos B."/>
            <person name="LaButti K."/>
            <person name="Kuo A."/>
            <person name="Mondo S."/>
            <person name="Riley R."/>
            <person name="Otillar R."/>
            <person name="Haridas S."/>
            <person name="Lipzen A."/>
            <person name="Grimwood J."/>
            <person name="Schmutz J."/>
            <person name="Clum A."/>
            <person name="Reid I.D."/>
            <person name="Moisan M.C."/>
            <person name="Butler G."/>
            <person name="Nguyen T.T.M."/>
            <person name="Dewar K."/>
            <person name="Conant G."/>
            <person name="Drula E."/>
            <person name="Henrissat B."/>
            <person name="Hansel C."/>
            <person name="Singer S."/>
            <person name="Hutchinson M.I."/>
            <person name="de Vries R.P."/>
            <person name="Natvig D.O."/>
            <person name="Powell A.J."/>
            <person name="Tsang A."/>
            <person name="Grigoriev I.V."/>
        </authorList>
    </citation>
    <scope>NUCLEOTIDE SEQUENCE [LARGE SCALE GENOMIC DNA]</scope>
    <source>
        <strain evidence="4 5">CBS 494.80</strain>
    </source>
</reference>
<dbReference type="CDD" id="cd00024">
    <property type="entry name" value="CD_CSD"/>
    <property type="match status" value="1"/>
</dbReference>
<sequence length="672" mass="75695">MGTARNTKSSPLRQLRPSGISPCPIREAPPILPPLSAWQQHKHTQEAKKSLKRSRESDHVSSRRESVILPPPPNYTITTRQTKSLPPSRTQHVDTESLSPVPCSSQPELSRPTEVEKEDERWTPKRLRSREPRSRNYTELDDTTSDSDSESDSTLLFDTIEDEKQEFDVEAIDGERLAPSIGTHEYWIRWVGYAERTWTKVEDCSCPDSVLEMRRVQGADLVAARRGGRGEEVDVLESLRGLMKEGKENETGGRARGNEKGRGEGQKRNRRSGKSRNGKVRKGRNGRFERVGKRERWREGGDSGEGTGCDSDDDDDVKSEPDLSRHVRANTAWRRLGSVEREESSDLRYITWFRSNPIDVDATILNRVEDRGNVESVAELERIDSPDLEMCGWSVAEDADAGAGADGARDVDIQNEVGMSRELLGGRWDSLGSKSDAESHGTFVLQRNYLAKDNVEAQRAADTDSLESKCTAINISRHLNGDGYLDERSTISKDISDASVCQSIERQAIVGEDDQAVRRKRTQGMDSDSPLERTRRRSATFIKDEQQEAEKLRSRKLEREKKRIFDNATFTSNSASSYPPQPRVILQLRSSGSVRGAVDNAQKLKEAREKEMADTTKRQNGNVLRHELDSSSARFVQEVVKKSRAAAVDREAERDMSFVMQTRRRVLATIEA</sequence>
<dbReference type="InterPro" id="IPR000953">
    <property type="entry name" value="Chromo/chromo_shadow_dom"/>
</dbReference>
<dbReference type="InterPro" id="IPR016197">
    <property type="entry name" value="Chromo-like_dom_sf"/>
</dbReference>
<organism evidence="4 5">
    <name type="scientific">Oculimacula yallundae</name>
    <dbReference type="NCBI Taxonomy" id="86028"/>
    <lineage>
        <taxon>Eukaryota</taxon>
        <taxon>Fungi</taxon>
        <taxon>Dikarya</taxon>
        <taxon>Ascomycota</taxon>
        <taxon>Pezizomycotina</taxon>
        <taxon>Leotiomycetes</taxon>
        <taxon>Helotiales</taxon>
        <taxon>Ploettnerulaceae</taxon>
        <taxon>Oculimacula</taxon>
    </lineage>
</organism>
<feature type="compositionally biased region" description="Basic and acidic residues" evidence="2">
    <location>
        <begin position="111"/>
        <end position="138"/>
    </location>
</feature>
<dbReference type="PROSITE" id="PS50013">
    <property type="entry name" value="CHROMO_2"/>
    <property type="match status" value="1"/>
</dbReference>
<keyword evidence="5" id="KW-1185">Reference proteome</keyword>
<dbReference type="SUPFAM" id="SSF54160">
    <property type="entry name" value="Chromo domain-like"/>
    <property type="match status" value="1"/>
</dbReference>
<comment type="caution">
    <text evidence="4">The sequence shown here is derived from an EMBL/GenBank/DDBJ whole genome shotgun (WGS) entry which is preliminary data.</text>
</comment>
<dbReference type="Proteomes" id="UP001595075">
    <property type="component" value="Unassembled WGS sequence"/>
</dbReference>
<evidence type="ECO:0000256" key="1">
    <source>
        <dbReference type="ARBA" id="ARBA00011353"/>
    </source>
</evidence>
<feature type="region of interest" description="Disordered" evidence="2">
    <location>
        <begin position="1"/>
        <end position="152"/>
    </location>
</feature>
<gene>
    <name evidence="4" type="ORF">VTL71DRAFT_3597</name>
</gene>
<feature type="domain" description="Chromo" evidence="3">
    <location>
        <begin position="167"/>
        <end position="215"/>
    </location>
</feature>
<evidence type="ECO:0000256" key="2">
    <source>
        <dbReference type="SAM" id="MobiDB-lite"/>
    </source>
</evidence>
<feature type="compositionally biased region" description="Polar residues" evidence="2">
    <location>
        <begin position="1"/>
        <end position="12"/>
    </location>
</feature>
<feature type="compositionally biased region" description="Basic and acidic residues" evidence="2">
    <location>
        <begin position="43"/>
        <end position="66"/>
    </location>
</feature>
<accession>A0ABR4C8S9</accession>
<feature type="compositionally biased region" description="Polar residues" evidence="2">
    <location>
        <begin position="75"/>
        <end position="108"/>
    </location>
</feature>
<feature type="region of interest" description="Disordered" evidence="2">
    <location>
        <begin position="244"/>
        <end position="323"/>
    </location>
</feature>
<proteinExistence type="predicted"/>
<feature type="compositionally biased region" description="Acidic residues" evidence="2">
    <location>
        <begin position="139"/>
        <end position="151"/>
    </location>
</feature>
<evidence type="ECO:0000259" key="3">
    <source>
        <dbReference type="PROSITE" id="PS50013"/>
    </source>
</evidence>